<reference evidence="2" key="1">
    <citation type="journal article" date="2014" name="Int. J. Syst. Evol. Microbiol.">
        <title>Complete genome sequence of Corynebacterium casei LMG S-19264T (=DSM 44701T), isolated from a smear-ripened cheese.</title>
        <authorList>
            <consortium name="US DOE Joint Genome Institute (JGI-PGF)"/>
            <person name="Walter F."/>
            <person name="Albersmeier A."/>
            <person name="Kalinowski J."/>
            <person name="Ruckert C."/>
        </authorList>
    </citation>
    <scope>NUCLEOTIDE SEQUENCE</scope>
    <source>
        <strain evidence="2">JCM 4346</strain>
    </source>
</reference>
<feature type="region of interest" description="Disordered" evidence="1">
    <location>
        <begin position="120"/>
        <end position="162"/>
    </location>
</feature>
<organism evidence="2 3">
    <name type="scientific">Streptomyces aurantiogriseus</name>
    <dbReference type="NCBI Taxonomy" id="66870"/>
    <lineage>
        <taxon>Bacteria</taxon>
        <taxon>Bacillati</taxon>
        <taxon>Actinomycetota</taxon>
        <taxon>Actinomycetes</taxon>
        <taxon>Kitasatosporales</taxon>
        <taxon>Streptomycetaceae</taxon>
        <taxon>Streptomyces</taxon>
    </lineage>
</organism>
<dbReference type="AlphaFoldDB" id="A0A918C6T5"/>
<protein>
    <submittedName>
        <fullName evidence="2">Uncharacterized protein</fullName>
    </submittedName>
</protein>
<gene>
    <name evidence="2" type="ORF">GCM10010251_24470</name>
</gene>
<sequence length="162" mass="18546">MAASVTAVLGTLLGAGLTHRFPLRSVERTERFTRDERLRQERMDACSAYAGALVNYRRILVHRWFREHEDGTPEECHQIRMDGYELRSVAQEALFRVQMPAADDALVERGRQAPARIDQLHKAENRPELDRRRDDTRTQVREFVSAAKGRSRCPGKGTLEAS</sequence>
<evidence type="ECO:0000313" key="2">
    <source>
        <dbReference type="EMBL" id="GGR07634.1"/>
    </source>
</evidence>
<keyword evidence="3" id="KW-1185">Reference proteome</keyword>
<dbReference type="EMBL" id="BMSX01000004">
    <property type="protein sequence ID" value="GGR07634.1"/>
    <property type="molecule type" value="Genomic_DNA"/>
</dbReference>
<dbReference type="Proteomes" id="UP000658320">
    <property type="component" value="Unassembled WGS sequence"/>
</dbReference>
<reference evidence="2" key="2">
    <citation type="submission" date="2020-09" db="EMBL/GenBank/DDBJ databases">
        <authorList>
            <person name="Sun Q."/>
            <person name="Ohkuma M."/>
        </authorList>
    </citation>
    <scope>NUCLEOTIDE SEQUENCE</scope>
    <source>
        <strain evidence="2">JCM 4346</strain>
    </source>
</reference>
<comment type="caution">
    <text evidence="2">The sequence shown here is derived from an EMBL/GenBank/DDBJ whole genome shotgun (WGS) entry which is preliminary data.</text>
</comment>
<evidence type="ECO:0000256" key="1">
    <source>
        <dbReference type="SAM" id="MobiDB-lite"/>
    </source>
</evidence>
<accession>A0A918C6T5</accession>
<name>A0A918C6T5_9ACTN</name>
<evidence type="ECO:0000313" key="3">
    <source>
        <dbReference type="Proteomes" id="UP000658320"/>
    </source>
</evidence>
<proteinExistence type="predicted"/>
<feature type="compositionally biased region" description="Basic and acidic residues" evidence="1">
    <location>
        <begin position="120"/>
        <end position="140"/>
    </location>
</feature>